<dbReference type="Proteomes" id="UP000316726">
    <property type="component" value="Chromosome 1"/>
</dbReference>
<keyword evidence="5" id="KW-0028">Amino-acid biosynthesis</keyword>
<reference evidence="9 10" key="1">
    <citation type="submission" date="2018-07" db="EMBL/GenBank/DDBJ databases">
        <title>The complete nuclear genome of the prasinophyte Chloropicon primus (CCMP1205).</title>
        <authorList>
            <person name="Pombert J.-F."/>
            <person name="Otis C."/>
            <person name="Turmel M."/>
            <person name="Lemieux C."/>
        </authorList>
    </citation>
    <scope>NUCLEOTIDE SEQUENCE [LARGE SCALE GENOMIC DNA]</scope>
    <source>
        <strain evidence="9 10">CCMP1205</strain>
    </source>
</reference>
<dbReference type="Gene3D" id="3.40.50.880">
    <property type="match status" value="1"/>
</dbReference>
<dbReference type="PROSITE" id="PS51273">
    <property type="entry name" value="GATASE_TYPE_1"/>
    <property type="match status" value="1"/>
</dbReference>
<comment type="subunit">
    <text evidence="2">Tetramer of two components I and two components II.</text>
</comment>
<evidence type="ECO:0000313" key="10">
    <source>
        <dbReference type="Proteomes" id="UP000316726"/>
    </source>
</evidence>
<evidence type="ECO:0000256" key="6">
    <source>
        <dbReference type="ARBA" id="ARBA00022962"/>
    </source>
</evidence>
<dbReference type="InterPro" id="IPR050472">
    <property type="entry name" value="Anth_synth/Amidotransfase"/>
</dbReference>
<dbReference type="InterPro" id="IPR006221">
    <property type="entry name" value="TrpG/PapA_dom"/>
</dbReference>
<protein>
    <recommendedName>
        <fullName evidence="4">Anthranilate synthase component 2</fullName>
        <ecNumber evidence="3">4.1.3.27</ecNumber>
    </recommendedName>
    <alternativeName>
        <fullName evidence="7">Anthranilate synthase, glutamine amidotransferase component</fullName>
    </alternativeName>
</protein>
<dbReference type="GO" id="GO:0004049">
    <property type="term" value="F:anthranilate synthase activity"/>
    <property type="evidence" value="ECO:0007669"/>
    <property type="project" value="UniProtKB-EC"/>
</dbReference>
<evidence type="ECO:0000259" key="8">
    <source>
        <dbReference type="Pfam" id="PF00117"/>
    </source>
</evidence>
<name>A0A5B8MAZ7_9CHLO</name>
<keyword evidence="10" id="KW-1185">Reference proteome</keyword>
<evidence type="ECO:0000256" key="1">
    <source>
        <dbReference type="ARBA" id="ARBA00004873"/>
    </source>
</evidence>
<dbReference type="PRINTS" id="PR00096">
    <property type="entry name" value="GATASE"/>
</dbReference>
<keyword evidence="6" id="KW-0315">Glutamine amidotransferase</keyword>
<dbReference type="GO" id="GO:0000162">
    <property type="term" value="P:L-tryptophan biosynthetic process"/>
    <property type="evidence" value="ECO:0007669"/>
    <property type="project" value="UniProtKB-KW"/>
</dbReference>
<dbReference type="PRINTS" id="PR00099">
    <property type="entry name" value="CPSGATASE"/>
</dbReference>
<dbReference type="FunFam" id="3.40.50.880:FF:000003">
    <property type="entry name" value="Anthranilate synthase component II"/>
    <property type="match status" value="1"/>
</dbReference>
<keyword evidence="5" id="KW-0057">Aromatic amino acid biosynthesis</keyword>
<proteinExistence type="predicted"/>
<dbReference type="GO" id="GO:0005829">
    <property type="term" value="C:cytosol"/>
    <property type="evidence" value="ECO:0007669"/>
    <property type="project" value="TreeGrafter"/>
</dbReference>
<evidence type="ECO:0000256" key="5">
    <source>
        <dbReference type="ARBA" id="ARBA00022822"/>
    </source>
</evidence>
<dbReference type="InterPro" id="IPR029062">
    <property type="entry name" value="Class_I_gatase-like"/>
</dbReference>
<feature type="domain" description="Glutamine amidotransferase" evidence="8">
    <location>
        <begin position="61"/>
        <end position="246"/>
    </location>
</feature>
<evidence type="ECO:0000256" key="3">
    <source>
        <dbReference type="ARBA" id="ARBA00012266"/>
    </source>
</evidence>
<dbReference type="AlphaFoldDB" id="A0A5B8MAZ7"/>
<dbReference type="NCBIfam" id="TIGR00566">
    <property type="entry name" value="trpG_papA"/>
    <property type="match status" value="1"/>
</dbReference>
<keyword evidence="5" id="KW-0822">Tryptophan biosynthesis</keyword>
<accession>A0A5B8MAZ7</accession>
<dbReference type="PANTHER" id="PTHR43418:SF4">
    <property type="entry name" value="MULTIFUNCTIONAL TRYPTOPHAN BIOSYNTHESIS PROTEIN"/>
    <property type="match status" value="1"/>
</dbReference>
<gene>
    <name evidence="9" type="ORF">A3770_01p01360</name>
</gene>
<dbReference type="Pfam" id="PF00117">
    <property type="entry name" value="GATase"/>
    <property type="match status" value="1"/>
</dbReference>
<dbReference type="CDD" id="cd01743">
    <property type="entry name" value="GATase1_Anthranilate_Synthase"/>
    <property type="match status" value="1"/>
</dbReference>
<comment type="pathway">
    <text evidence="1">Amino-acid biosynthesis; L-tryptophan biosynthesis; L-tryptophan from chorismate: step 1/5.</text>
</comment>
<evidence type="ECO:0000313" key="9">
    <source>
        <dbReference type="EMBL" id="QDZ17618.1"/>
    </source>
</evidence>
<organism evidence="9 10">
    <name type="scientific">Chloropicon primus</name>
    <dbReference type="NCBI Taxonomy" id="1764295"/>
    <lineage>
        <taxon>Eukaryota</taxon>
        <taxon>Viridiplantae</taxon>
        <taxon>Chlorophyta</taxon>
        <taxon>Chloropicophyceae</taxon>
        <taxon>Chloropicales</taxon>
        <taxon>Chloropicaceae</taxon>
        <taxon>Chloropicon</taxon>
    </lineage>
</organism>
<evidence type="ECO:0000256" key="2">
    <source>
        <dbReference type="ARBA" id="ARBA00011743"/>
    </source>
</evidence>
<sequence length="249" mass="26979">MQGARSVCGRREGVFGMRGVCGGRKAPALRTNGAKGRSVTCKAKNTGALEAKLESARGKVVVVDNYDSFTYNLCQYLGSLKTEYVVFKNDEVTVDQIDDAKPRGILVSPGPGTPEESGISLETVEKLGPKFPLFGVCMGHQCIGQIFGGNVIRAKCGVMHGKTSPVFHNDTGVLKGLSSPFDAARYHSLVIEEETFPEDQLEVLGWCEDGTIMAVQHKDMKHIQGVQFHPESVICPEGMKIVQNFVDSL</sequence>
<dbReference type="InterPro" id="IPR017926">
    <property type="entry name" value="GATASE"/>
</dbReference>
<dbReference type="SUPFAM" id="SSF52317">
    <property type="entry name" value="Class I glutamine amidotransferase-like"/>
    <property type="match status" value="1"/>
</dbReference>
<dbReference type="EMBL" id="CP031034">
    <property type="protein sequence ID" value="QDZ17618.1"/>
    <property type="molecule type" value="Genomic_DNA"/>
</dbReference>
<dbReference type="OrthoDB" id="524799at2759"/>
<dbReference type="PRINTS" id="PR00097">
    <property type="entry name" value="ANTSNTHASEII"/>
</dbReference>
<evidence type="ECO:0000256" key="7">
    <source>
        <dbReference type="ARBA" id="ARBA00082672"/>
    </source>
</evidence>
<dbReference type="STRING" id="1764295.A0A5B8MAZ7"/>
<evidence type="ECO:0000256" key="4">
    <source>
        <dbReference type="ARBA" id="ARBA00020654"/>
    </source>
</evidence>
<dbReference type="PANTHER" id="PTHR43418">
    <property type="entry name" value="MULTIFUNCTIONAL TRYPTOPHAN BIOSYNTHESIS PROTEIN-RELATED"/>
    <property type="match status" value="1"/>
</dbReference>
<dbReference type="EC" id="4.1.3.27" evidence="3"/>